<comment type="caution">
    <text evidence="1">The sequence shown here is derived from an EMBL/GenBank/DDBJ whole genome shotgun (WGS) entry which is preliminary data.</text>
</comment>
<keyword evidence="2" id="KW-1185">Reference proteome</keyword>
<organism evidence="1 2">
    <name type="scientific">Cyclocybe aegerita</name>
    <name type="common">Black poplar mushroom</name>
    <name type="synonym">Agrocybe aegerita</name>
    <dbReference type="NCBI Taxonomy" id="1973307"/>
    <lineage>
        <taxon>Eukaryota</taxon>
        <taxon>Fungi</taxon>
        <taxon>Dikarya</taxon>
        <taxon>Basidiomycota</taxon>
        <taxon>Agaricomycotina</taxon>
        <taxon>Agaricomycetes</taxon>
        <taxon>Agaricomycetidae</taxon>
        <taxon>Agaricales</taxon>
        <taxon>Agaricineae</taxon>
        <taxon>Bolbitiaceae</taxon>
        <taxon>Cyclocybe</taxon>
    </lineage>
</organism>
<dbReference type="AlphaFoldDB" id="A0A8S0W086"/>
<dbReference type="Proteomes" id="UP000467700">
    <property type="component" value="Unassembled WGS sequence"/>
</dbReference>
<evidence type="ECO:0000313" key="2">
    <source>
        <dbReference type="Proteomes" id="UP000467700"/>
    </source>
</evidence>
<sequence>MSRQMATKIILSLHAPPRILTVSCTERTLRKKKFVAGGRRVLTIDLSSVPICFLEDRHAQFYKLDCDESHYGNPKKGDGIYARPLEPFEDPANQAANGRLERLRTEHLMRDLRRVVSDDLRAPAEERIDTVEIGPEPPSEVLKALDGLCPNHLRSWAAWEEEIRLHSLTTIKNRWTNLESLYLIGECTGWYPDSPNIIDGKYLPDYPKIITQIEALTMRYCLGFRFDGDILPMKFKRFKIINNDVMDTFIYACMNIPGFADRLETLHIASNGGCDFNDHDLDTFHKHLIKCSNLRDLTLILGGPDQTDIGMAPFIPKSVEYLAFHCSTSDEMLEDLDTWVACAADPTWAPWLKVFAVNTDAMKRHISAFDVKLQGDVDPPKVSEFEHKLDVICKALKSRVPPVEIFI</sequence>
<protein>
    <submittedName>
        <fullName evidence="1">Uncharacterized protein</fullName>
    </submittedName>
</protein>
<dbReference type="EMBL" id="CACVBS010000046">
    <property type="protein sequence ID" value="CAA7264915.1"/>
    <property type="molecule type" value="Genomic_DNA"/>
</dbReference>
<dbReference type="OrthoDB" id="2882842at2759"/>
<proteinExistence type="predicted"/>
<gene>
    <name evidence="1" type="ORF">AAE3_LOCUS6911</name>
</gene>
<reference evidence="1 2" key="1">
    <citation type="submission" date="2020-01" db="EMBL/GenBank/DDBJ databases">
        <authorList>
            <person name="Gupta K D."/>
        </authorList>
    </citation>
    <scope>NUCLEOTIDE SEQUENCE [LARGE SCALE GENOMIC DNA]</scope>
</reference>
<evidence type="ECO:0000313" key="1">
    <source>
        <dbReference type="EMBL" id="CAA7264915.1"/>
    </source>
</evidence>
<name>A0A8S0W086_CYCAE</name>
<accession>A0A8S0W086</accession>